<dbReference type="InterPro" id="IPR023829">
    <property type="entry name" value="PGA_PgaD"/>
</dbReference>
<keyword evidence="4" id="KW-1185">Reference proteome</keyword>
<evidence type="ECO:0008006" key="5">
    <source>
        <dbReference type="Google" id="ProtNLM"/>
    </source>
</evidence>
<evidence type="ECO:0000313" key="3">
    <source>
        <dbReference type="EMBL" id="CAG4971834.1"/>
    </source>
</evidence>
<sequence length="180" mass="19188">MSRQTTPGPAIIHAPSAQAPGSRTLYGLATLVVWAVYAWLWLPLATLLLWVLGVRLGFMELYLAQQKIDPMLLVWLPALLLACACVLIGWAEYNRWRFAGRDRRNGRGDVTRDEVATAMHAPPELAAALAAAGSAVLVMGTDGRPLAMRPGPADRPDGMRAGDTAPGEPLAVADAEALPA</sequence>
<organism evidence="3 4">
    <name type="scientific">Novilysobacter luteus</name>
    <dbReference type="NCBI Taxonomy" id="2822368"/>
    <lineage>
        <taxon>Bacteria</taxon>
        <taxon>Pseudomonadati</taxon>
        <taxon>Pseudomonadota</taxon>
        <taxon>Gammaproteobacteria</taxon>
        <taxon>Lysobacterales</taxon>
        <taxon>Lysobacteraceae</taxon>
        <taxon>Novilysobacter</taxon>
    </lineage>
</organism>
<evidence type="ECO:0000313" key="4">
    <source>
        <dbReference type="Proteomes" id="UP000680116"/>
    </source>
</evidence>
<feature type="transmembrane region" description="Helical" evidence="2">
    <location>
        <begin position="72"/>
        <end position="93"/>
    </location>
</feature>
<gene>
    <name evidence="3" type="ORF">LYB30171_01063</name>
</gene>
<keyword evidence="2" id="KW-0812">Transmembrane</keyword>
<dbReference type="EMBL" id="OU015430">
    <property type="protein sequence ID" value="CAG4971834.1"/>
    <property type="molecule type" value="Genomic_DNA"/>
</dbReference>
<accession>A0ABM8UEJ1</accession>
<keyword evidence="2" id="KW-1133">Transmembrane helix</keyword>
<dbReference type="NCBIfam" id="TIGR03940">
    <property type="entry name" value="PGA_PgaD"/>
    <property type="match status" value="1"/>
</dbReference>
<reference evidence="3 4" key="1">
    <citation type="submission" date="2021-04" db="EMBL/GenBank/DDBJ databases">
        <authorList>
            <person name="Rodrigo-Torres L."/>
            <person name="Arahal R. D."/>
            <person name="Lucena T."/>
        </authorList>
    </citation>
    <scope>NUCLEOTIDE SEQUENCE [LARGE SCALE GENOMIC DNA]</scope>
    <source>
        <strain evidence="3 4">CECT 30171</strain>
    </source>
</reference>
<keyword evidence="2" id="KW-0472">Membrane</keyword>
<feature type="region of interest" description="Disordered" evidence="1">
    <location>
        <begin position="147"/>
        <end position="180"/>
    </location>
</feature>
<evidence type="ECO:0000256" key="2">
    <source>
        <dbReference type="SAM" id="Phobius"/>
    </source>
</evidence>
<dbReference type="RefSeq" id="WP_215219994.1">
    <property type="nucleotide sequence ID" value="NZ_OU015430.1"/>
</dbReference>
<name>A0ABM8UEJ1_9GAMM</name>
<proteinExistence type="predicted"/>
<evidence type="ECO:0000256" key="1">
    <source>
        <dbReference type="SAM" id="MobiDB-lite"/>
    </source>
</evidence>
<dbReference type="Proteomes" id="UP000680116">
    <property type="component" value="Chromosome"/>
</dbReference>
<feature type="transmembrane region" description="Helical" evidence="2">
    <location>
        <begin position="25"/>
        <end position="52"/>
    </location>
</feature>
<dbReference type="Pfam" id="PF13994">
    <property type="entry name" value="PgaD"/>
    <property type="match status" value="1"/>
</dbReference>
<protein>
    <recommendedName>
        <fullName evidence="5">Poly-beta-1,6-N-acetyl-D-glucosamine biosynthesis protein PgaD</fullName>
    </recommendedName>
</protein>